<keyword evidence="2" id="KW-1185">Reference proteome</keyword>
<dbReference type="AlphaFoldDB" id="A0A078B8Y9"/>
<proteinExistence type="predicted"/>
<dbReference type="Proteomes" id="UP000039865">
    <property type="component" value="Unassembled WGS sequence"/>
</dbReference>
<dbReference type="EMBL" id="CCKQ01018077">
    <property type="protein sequence ID" value="CDW90013.1"/>
    <property type="molecule type" value="Genomic_DNA"/>
</dbReference>
<dbReference type="InParanoid" id="A0A078B8Y9"/>
<evidence type="ECO:0000313" key="2">
    <source>
        <dbReference type="Proteomes" id="UP000039865"/>
    </source>
</evidence>
<name>A0A078B8Y9_STYLE</name>
<gene>
    <name evidence="1" type="primary">Contig656.g725</name>
    <name evidence="1" type="ORF">STYLEM_19153</name>
</gene>
<organism evidence="1 2">
    <name type="scientific">Stylonychia lemnae</name>
    <name type="common">Ciliate</name>
    <dbReference type="NCBI Taxonomy" id="5949"/>
    <lineage>
        <taxon>Eukaryota</taxon>
        <taxon>Sar</taxon>
        <taxon>Alveolata</taxon>
        <taxon>Ciliophora</taxon>
        <taxon>Intramacronucleata</taxon>
        <taxon>Spirotrichea</taxon>
        <taxon>Stichotrichia</taxon>
        <taxon>Sporadotrichida</taxon>
        <taxon>Oxytrichidae</taxon>
        <taxon>Stylonychinae</taxon>
        <taxon>Stylonychia</taxon>
    </lineage>
</organism>
<evidence type="ECO:0000313" key="1">
    <source>
        <dbReference type="EMBL" id="CDW90013.1"/>
    </source>
</evidence>
<reference evidence="1 2" key="1">
    <citation type="submission" date="2014-06" db="EMBL/GenBank/DDBJ databases">
        <authorList>
            <person name="Swart Estienne"/>
        </authorList>
    </citation>
    <scope>NUCLEOTIDE SEQUENCE [LARGE SCALE GENOMIC DNA]</scope>
    <source>
        <strain evidence="1 2">130c</strain>
    </source>
</reference>
<protein>
    <submittedName>
        <fullName evidence="1">Uncharacterized protein</fullName>
    </submittedName>
</protein>
<accession>A0A078B8Y9</accession>
<sequence>MFFHQEFKPQLGSSESSALYADLYNPNHEQSEQYESIYDYFNQNRRKITLNLKKSRKIKLVDTKKVFDKRPSHDSTNMNFKNMNKVKDSFDEKLQMDKLQTSPKYMLKQLEDHVRNEANESGMPNKVHKDKIKLAQIQKSIDIMKKKYESKNNLDILRFFDRLGIDLIIQNQTLYEQFCNRVNQSMNEKKTYYQPNDHLMKMFQKEEEVSINWNQIKKFRRSSLNNHLPSTIKSFDRVAFITAQNEQYNQQSERTLDNMKSKEFEILERILSPKKQMKIKNFLEINKHQISSDFTDRSKLIDDSKMKYGGYSIESSRPQIFRGSLNESPNRFQSLYDFFQKSRFDVEQQICAKKKQNNSQIFDDVNRILDDCTDYTSRLHESELINKVDSEAQMIQKDNELFKEGLQEYLNMEKDELLYGKSLQDVVKERGYQKFQDYENYMNPDVIKKMQDRSNEIAMYLNGKKQIWKPDKFVLSKKSNYAKDLNDLFDKR</sequence>